<feature type="chain" id="PRO_5030574746" description="DUF4625 domain-containing protein" evidence="1">
    <location>
        <begin position="26"/>
        <end position="389"/>
    </location>
</feature>
<proteinExistence type="predicted"/>
<accession>A0A7V1LPC0</accession>
<name>A0A7V1LPC0_CALAY</name>
<evidence type="ECO:0008006" key="3">
    <source>
        <dbReference type="Google" id="ProtNLM"/>
    </source>
</evidence>
<dbReference type="EMBL" id="DRLD01000306">
    <property type="protein sequence ID" value="HED11197.1"/>
    <property type="molecule type" value="Genomic_DNA"/>
</dbReference>
<evidence type="ECO:0000256" key="1">
    <source>
        <dbReference type="SAM" id="SignalP"/>
    </source>
</evidence>
<feature type="signal peptide" evidence="1">
    <location>
        <begin position="1"/>
        <end position="25"/>
    </location>
</feature>
<keyword evidence="1" id="KW-0732">Signal</keyword>
<comment type="caution">
    <text evidence="2">The sequence shown here is derived from an EMBL/GenBank/DDBJ whole genome shotgun (WGS) entry which is preliminary data.</text>
</comment>
<dbReference type="AlphaFoldDB" id="A0A7V1LPC0"/>
<dbReference type="Proteomes" id="UP000886005">
    <property type="component" value="Unassembled WGS sequence"/>
</dbReference>
<reference evidence="2" key="1">
    <citation type="journal article" date="2020" name="mSystems">
        <title>Genome- and Community-Level Interaction Insights into Carbon Utilization and Element Cycling Functions of Hydrothermarchaeota in Hydrothermal Sediment.</title>
        <authorList>
            <person name="Zhou Z."/>
            <person name="Liu Y."/>
            <person name="Xu W."/>
            <person name="Pan J."/>
            <person name="Luo Z.H."/>
            <person name="Li M."/>
        </authorList>
    </citation>
    <scope>NUCLEOTIDE SEQUENCE [LARGE SCALE GENOMIC DNA]</scope>
    <source>
        <strain evidence="2">HyVt-456</strain>
    </source>
</reference>
<gene>
    <name evidence="2" type="ORF">ENJ10_10960</name>
</gene>
<evidence type="ECO:0000313" key="2">
    <source>
        <dbReference type="EMBL" id="HED11197.1"/>
    </source>
</evidence>
<sequence>MIINKKTFGLGLMLLLLGTSACRDAVNEQEPGRPEIKAVEMPTSWNTNSVEKVTVELRGAHGDGPSFLSGAAFTVFNADNAVVFEGTLLDDGGYDSNSGDVLAGDGVYRNRYVPGDITSLTGVYRFEFRLSDKNGVVEKKETGPVLFAFDAAPEVISISVPSLLPSGFKPLLITARVTDPDSLEEIEEVTLDVLRNGVSVLADVYVLQREGAVSDSLYSLLIDSSFAAGLQGSYTFSVNATDRFGVSGTPLTQKVQLENEGGRIIKVDMPDQVQRPAVAGDLTIVPIYAFVVDPQGNGDIDSVYFFAQKPDSTFSNNGNPFLMVDNGRPFNMDNPFVEAGDVRADDGIYTLMTLISSSAEAGTYVFTFYMRDKLNHLTPVYTDSIEVLP</sequence>
<dbReference type="PROSITE" id="PS51257">
    <property type="entry name" value="PROKAR_LIPOPROTEIN"/>
    <property type="match status" value="1"/>
</dbReference>
<protein>
    <recommendedName>
        <fullName evidence="3">DUF4625 domain-containing protein</fullName>
    </recommendedName>
</protein>
<organism evidence="2">
    <name type="scientific">Caldithrix abyssi</name>
    <dbReference type="NCBI Taxonomy" id="187145"/>
    <lineage>
        <taxon>Bacteria</taxon>
        <taxon>Pseudomonadati</taxon>
        <taxon>Calditrichota</taxon>
        <taxon>Calditrichia</taxon>
        <taxon>Calditrichales</taxon>
        <taxon>Calditrichaceae</taxon>
        <taxon>Caldithrix</taxon>
    </lineage>
</organism>